<dbReference type="Proteomes" id="UP000095384">
    <property type="component" value="Unassembled WGS sequence"/>
</dbReference>
<dbReference type="EMBL" id="CYYW01000045">
    <property type="protein sequence ID" value="CUO75800.1"/>
    <property type="molecule type" value="Genomic_DNA"/>
</dbReference>
<dbReference type="AlphaFoldDB" id="A0A174HRU5"/>
<gene>
    <name evidence="1" type="ORF">ERS852417_03034</name>
</gene>
<organism evidence="1 2">
    <name type="scientific">Agathobacter rectalis</name>
    <dbReference type="NCBI Taxonomy" id="39491"/>
    <lineage>
        <taxon>Bacteria</taxon>
        <taxon>Bacillati</taxon>
        <taxon>Bacillota</taxon>
        <taxon>Clostridia</taxon>
        <taxon>Lachnospirales</taxon>
        <taxon>Lachnospiraceae</taxon>
        <taxon>Agathobacter</taxon>
    </lineage>
</organism>
<sequence length="96" mass="11224">MCLAYQSGSITKTKNFIALMRIFMDENTIIPTNSSIGLEDKFDVLLAGANLLSINLTPKDKCKNYIIYNDETRIQQNLDYYIQRVREMQLDIEYEF</sequence>
<evidence type="ECO:0000313" key="2">
    <source>
        <dbReference type="Proteomes" id="UP000095384"/>
    </source>
</evidence>
<protein>
    <submittedName>
        <fullName evidence="1">Biotin synthase</fullName>
    </submittedName>
</protein>
<reference evidence="1 2" key="1">
    <citation type="submission" date="2015-09" db="EMBL/GenBank/DDBJ databases">
        <authorList>
            <consortium name="Pathogen Informatics"/>
        </authorList>
    </citation>
    <scope>NUCLEOTIDE SEQUENCE [LARGE SCALE GENOMIC DNA]</scope>
    <source>
        <strain evidence="1 2">2789STDY5608860</strain>
    </source>
</reference>
<proteinExistence type="predicted"/>
<accession>A0A174HRU5</accession>
<dbReference type="InterPro" id="IPR013785">
    <property type="entry name" value="Aldolase_TIM"/>
</dbReference>
<evidence type="ECO:0000313" key="1">
    <source>
        <dbReference type="EMBL" id="CUO75800.1"/>
    </source>
</evidence>
<dbReference type="Gene3D" id="3.20.20.70">
    <property type="entry name" value="Aldolase class I"/>
    <property type="match status" value="1"/>
</dbReference>
<name>A0A174HRU5_9FIRM</name>